<sequence>MTPPPPELAASDEIHAHALDRLNLALRHLGMFAGENPLRVLLDTLLFVERRPETWEQQVSVWQERGMWTEYGISGVFRTLWPGTRYDDDTASVYAEFARRCGWLAPDRVLDGPAFAALREEARHWAAEDRTWTRTLERFGEPSLLCGSPANPRFPKAVGYTGPDPEEPMVWFHFWNGTAPGDRLGPCRYEEPMLMALRCGEQEPFRRTLTFTPEGNRRRPVA</sequence>
<organism evidence="1 2">
    <name type="scientific">Streptomyces clavuligerus</name>
    <dbReference type="NCBI Taxonomy" id="1901"/>
    <lineage>
        <taxon>Bacteria</taxon>
        <taxon>Bacillati</taxon>
        <taxon>Actinomycetota</taxon>
        <taxon>Actinomycetes</taxon>
        <taxon>Kitasatosporales</taxon>
        <taxon>Streptomycetaceae</taxon>
        <taxon>Streptomyces</taxon>
    </lineage>
</organism>
<dbReference type="KEGG" id="sclf:BB341_01315"/>
<reference evidence="1 2" key="1">
    <citation type="journal article" date="2010" name="Genome Biol. Evol.">
        <title>The sequence of a 1.8-mb bacterial linear plasmid reveals a rich evolutionary reservoir of secondary metabolic pathways.</title>
        <authorList>
            <person name="Medema M.H."/>
            <person name="Trefzer A."/>
            <person name="Kovalchuk A."/>
            <person name="van den Berg M."/>
            <person name="Mueller U."/>
            <person name="Heijne W."/>
            <person name="Wu L."/>
            <person name="Alam M.T."/>
            <person name="Ronning C.M."/>
            <person name="Nierman W.C."/>
            <person name="Bovenberg R.A.L."/>
            <person name="Breitling R."/>
            <person name="Takano E."/>
        </authorList>
    </citation>
    <scope>NUCLEOTIDE SEQUENCE [LARGE SCALE GENOMIC DNA]</scope>
    <source>
        <strain evidence="2">ATCC 27064 / DSM 738 / JCM 4710 / NBRC 13307 / NCIMB 12785 / NRRL 3585 / VKM Ac-602</strain>
    </source>
</reference>
<keyword evidence="2" id="KW-1185">Reference proteome</keyword>
<evidence type="ECO:0000313" key="1">
    <source>
        <dbReference type="EMBL" id="EFG10511.1"/>
    </source>
</evidence>
<evidence type="ECO:0000313" key="2">
    <source>
        <dbReference type="Proteomes" id="UP000002357"/>
    </source>
</evidence>
<dbReference type="OrthoDB" id="281785at2"/>
<dbReference type="AlphaFoldDB" id="E2Q0G8"/>
<dbReference type="EMBL" id="CM000913">
    <property type="protein sequence ID" value="EFG10511.1"/>
    <property type="molecule type" value="Genomic_DNA"/>
</dbReference>
<dbReference type="eggNOG" id="ENOG5033TM1">
    <property type="taxonomic scope" value="Bacteria"/>
</dbReference>
<proteinExistence type="predicted"/>
<dbReference type="RefSeq" id="WP_003962644.1">
    <property type="nucleotide sequence ID" value="NZ_CM000913.1"/>
</dbReference>
<gene>
    <name evidence="1" type="ORF">SCLAV_5444</name>
</gene>
<dbReference type="Proteomes" id="UP000002357">
    <property type="component" value="Chromosome"/>
</dbReference>
<dbReference type="GeneID" id="93728160"/>
<protein>
    <submittedName>
        <fullName evidence="1">Uncharacterized protein</fullName>
    </submittedName>
</protein>
<name>E2Q0G8_STRCL</name>
<accession>E2Q0G8</accession>